<reference evidence="1" key="1">
    <citation type="journal article" date="2021" name="Nat. Commun.">
        <title>Genetic determinants of endophytism in the Arabidopsis root mycobiome.</title>
        <authorList>
            <person name="Mesny F."/>
            <person name="Miyauchi S."/>
            <person name="Thiergart T."/>
            <person name="Pickel B."/>
            <person name="Atanasova L."/>
            <person name="Karlsson M."/>
            <person name="Huettel B."/>
            <person name="Barry K.W."/>
            <person name="Haridas S."/>
            <person name="Chen C."/>
            <person name="Bauer D."/>
            <person name="Andreopoulos W."/>
            <person name="Pangilinan J."/>
            <person name="LaButti K."/>
            <person name="Riley R."/>
            <person name="Lipzen A."/>
            <person name="Clum A."/>
            <person name="Drula E."/>
            <person name="Henrissat B."/>
            <person name="Kohler A."/>
            <person name="Grigoriev I.V."/>
            <person name="Martin F.M."/>
            <person name="Hacquard S."/>
        </authorList>
    </citation>
    <scope>NUCLEOTIDE SEQUENCE</scope>
    <source>
        <strain evidence="1">MPI-CAGE-CH-0235</strain>
    </source>
</reference>
<dbReference type="Pfam" id="PF01501">
    <property type="entry name" value="Glyco_transf_8"/>
    <property type="match status" value="1"/>
</dbReference>
<accession>A0A8K0SBA4</accession>
<keyword evidence="1" id="KW-0808">Transferase</keyword>
<dbReference type="OrthoDB" id="2014201at2759"/>
<keyword evidence="2" id="KW-1185">Reference proteome</keyword>
<name>A0A8K0SBA4_9HYPO</name>
<gene>
    <name evidence="1" type="ORF">B0I35DRAFT_443844</name>
</gene>
<dbReference type="GO" id="GO:0016757">
    <property type="term" value="F:glycosyltransferase activity"/>
    <property type="evidence" value="ECO:0007669"/>
    <property type="project" value="InterPro"/>
</dbReference>
<sequence>MYSSVMDFFSRARHWKLSSKGSYSVLSPTGRLPFSPKRAYLIVLAACATLFVLLHLRSLASHVLPKVAPQIFPRPEYLAVQDGTTTTTDERYAYVTWLSNTVAANSRASENFDDDLYFTATRVLVWQLLHDPKTKTSGIDVIVMVSPGVSEAHRERLRKDGAIVRAIENVHGQNDAWIVPKESRWDEIMSKLRAWEMVEYSRVLMLDGDTLLQSSLDDVFQDPGAQVMKTKPNFGQMSDEPELPEEYLLSSYQEMASTRHTWPPGDFDDCNHGYFNGGFFMLKPDKKMFDYYVGLLDIPYRFSPKYMEQNLLNYAHRWDGPMPWREVANTWNTKYTSDTDLAGGVVSMHEKFWKQRSGGNKLREFLLSKRQQMIGYYQAYDELED</sequence>
<dbReference type="EMBL" id="JAGPNK010000018">
    <property type="protein sequence ID" value="KAH7305470.1"/>
    <property type="molecule type" value="Genomic_DNA"/>
</dbReference>
<dbReference type="SUPFAM" id="SSF53448">
    <property type="entry name" value="Nucleotide-diphospho-sugar transferases"/>
    <property type="match status" value="1"/>
</dbReference>
<dbReference type="AlphaFoldDB" id="A0A8K0SBA4"/>
<dbReference type="PANTHER" id="PTHR11183">
    <property type="entry name" value="GLYCOGENIN SUBFAMILY MEMBER"/>
    <property type="match status" value="1"/>
</dbReference>
<evidence type="ECO:0000313" key="1">
    <source>
        <dbReference type="EMBL" id="KAH7305470.1"/>
    </source>
</evidence>
<organism evidence="1 2">
    <name type="scientific">Stachybotrys elegans</name>
    <dbReference type="NCBI Taxonomy" id="80388"/>
    <lineage>
        <taxon>Eukaryota</taxon>
        <taxon>Fungi</taxon>
        <taxon>Dikarya</taxon>
        <taxon>Ascomycota</taxon>
        <taxon>Pezizomycotina</taxon>
        <taxon>Sordariomycetes</taxon>
        <taxon>Hypocreomycetidae</taxon>
        <taxon>Hypocreales</taxon>
        <taxon>Stachybotryaceae</taxon>
        <taxon>Stachybotrys</taxon>
    </lineage>
</organism>
<proteinExistence type="predicted"/>
<evidence type="ECO:0000313" key="2">
    <source>
        <dbReference type="Proteomes" id="UP000813444"/>
    </source>
</evidence>
<dbReference type="InterPro" id="IPR050587">
    <property type="entry name" value="GNT1/Glycosyltrans_8"/>
</dbReference>
<dbReference type="InterPro" id="IPR029044">
    <property type="entry name" value="Nucleotide-diphossugar_trans"/>
</dbReference>
<protein>
    <submittedName>
        <fullName evidence="1">Nucleotide-diphospho-sugar transferase</fullName>
    </submittedName>
</protein>
<comment type="caution">
    <text evidence="1">The sequence shown here is derived from an EMBL/GenBank/DDBJ whole genome shotgun (WGS) entry which is preliminary data.</text>
</comment>
<dbReference type="Proteomes" id="UP000813444">
    <property type="component" value="Unassembled WGS sequence"/>
</dbReference>
<dbReference type="Gene3D" id="3.90.550.10">
    <property type="entry name" value="Spore Coat Polysaccharide Biosynthesis Protein SpsA, Chain A"/>
    <property type="match status" value="1"/>
</dbReference>
<dbReference type="InterPro" id="IPR002495">
    <property type="entry name" value="Glyco_trans_8"/>
</dbReference>